<protein>
    <submittedName>
        <fullName evidence="3">Uncharacterized protein</fullName>
    </submittedName>
</protein>
<reference evidence="3" key="1">
    <citation type="journal article" date="2022" name="Front. Genet.">
        <title>Chromosome-Scale Assembly of the Dendrobium nobile Genome Provides Insights Into the Molecular Mechanism of the Biosynthesis of the Medicinal Active Ingredient of Dendrobium.</title>
        <authorList>
            <person name="Xu Q."/>
            <person name="Niu S.-C."/>
            <person name="Li K.-L."/>
            <person name="Zheng P.-J."/>
            <person name="Zhang X.-J."/>
            <person name="Jia Y."/>
            <person name="Liu Y."/>
            <person name="Niu Y.-X."/>
            <person name="Yu L.-H."/>
            <person name="Chen D.-F."/>
            <person name="Zhang G.-Q."/>
        </authorList>
    </citation>
    <scope>NUCLEOTIDE SEQUENCE</scope>
    <source>
        <tissue evidence="3">Leaf</tissue>
    </source>
</reference>
<feature type="region of interest" description="Disordered" evidence="1">
    <location>
        <begin position="1"/>
        <end position="137"/>
    </location>
</feature>
<feature type="transmembrane region" description="Helical" evidence="2">
    <location>
        <begin position="220"/>
        <end position="241"/>
    </location>
</feature>
<accession>A0A8T3A836</accession>
<evidence type="ECO:0000313" key="4">
    <source>
        <dbReference type="Proteomes" id="UP000829196"/>
    </source>
</evidence>
<feature type="compositionally biased region" description="Basic and acidic residues" evidence="1">
    <location>
        <begin position="88"/>
        <end position="128"/>
    </location>
</feature>
<comment type="caution">
    <text evidence="3">The sequence shown here is derived from an EMBL/GenBank/DDBJ whole genome shotgun (WGS) entry which is preliminary data.</text>
</comment>
<dbReference type="EMBL" id="JAGYWB010000018">
    <property type="protein sequence ID" value="KAI0492121.1"/>
    <property type="molecule type" value="Genomic_DNA"/>
</dbReference>
<feature type="compositionally biased region" description="Basic and acidic residues" evidence="1">
    <location>
        <begin position="11"/>
        <end position="21"/>
    </location>
</feature>
<feature type="compositionally biased region" description="Basic and acidic residues" evidence="1">
    <location>
        <begin position="31"/>
        <end position="81"/>
    </location>
</feature>
<organism evidence="3 4">
    <name type="scientific">Dendrobium nobile</name>
    <name type="common">Orchid</name>
    <dbReference type="NCBI Taxonomy" id="94219"/>
    <lineage>
        <taxon>Eukaryota</taxon>
        <taxon>Viridiplantae</taxon>
        <taxon>Streptophyta</taxon>
        <taxon>Embryophyta</taxon>
        <taxon>Tracheophyta</taxon>
        <taxon>Spermatophyta</taxon>
        <taxon>Magnoliopsida</taxon>
        <taxon>Liliopsida</taxon>
        <taxon>Asparagales</taxon>
        <taxon>Orchidaceae</taxon>
        <taxon>Epidendroideae</taxon>
        <taxon>Malaxideae</taxon>
        <taxon>Dendrobiinae</taxon>
        <taxon>Dendrobium</taxon>
    </lineage>
</organism>
<evidence type="ECO:0000313" key="3">
    <source>
        <dbReference type="EMBL" id="KAI0492121.1"/>
    </source>
</evidence>
<evidence type="ECO:0000256" key="1">
    <source>
        <dbReference type="SAM" id="MobiDB-lite"/>
    </source>
</evidence>
<sequence length="242" mass="27717">MGLGRPRKHLNCKDRGRREEGGISGLPGQERGLEKSREGLNSKDRGRREKGEISGLPRQERGLEKLREGLNSKDRGRREEGEISGLPRQERGLEKSREGLNSKDIGRGEEEKKKGEDEEKKKGEEEEKKRKKEEEEERGNFSKGLGGLFIVFNNVHSPLLLSVSSFPWRAFGATRDMLSVLDKRRGPIIWKLEAGALLKIFFAATALFFFSFGFLNFQALFADCWIWMLELFWMIILPANFC</sequence>
<gene>
    <name evidence="3" type="ORF">KFK09_026386</name>
</gene>
<keyword evidence="2" id="KW-0472">Membrane</keyword>
<keyword evidence="2" id="KW-1133">Transmembrane helix</keyword>
<name>A0A8T3A836_DENNO</name>
<feature type="transmembrane region" description="Helical" evidence="2">
    <location>
        <begin position="194"/>
        <end position="214"/>
    </location>
</feature>
<feature type="compositionally biased region" description="Basic residues" evidence="1">
    <location>
        <begin position="1"/>
        <end position="10"/>
    </location>
</feature>
<dbReference type="Proteomes" id="UP000829196">
    <property type="component" value="Unassembled WGS sequence"/>
</dbReference>
<keyword evidence="4" id="KW-1185">Reference proteome</keyword>
<proteinExistence type="predicted"/>
<dbReference type="AlphaFoldDB" id="A0A8T3A836"/>
<evidence type="ECO:0000256" key="2">
    <source>
        <dbReference type="SAM" id="Phobius"/>
    </source>
</evidence>
<keyword evidence="2" id="KW-0812">Transmembrane</keyword>